<evidence type="ECO:0000313" key="1">
    <source>
        <dbReference type="EMBL" id="SPP63214.1"/>
    </source>
</evidence>
<reference evidence="2" key="1">
    <citation type="submission" date="2018-04" db="EMBL/GenBank/DDBJ databases">
        <authorList>
            <person name="Lucker S."/>
            <person name="Sakoula D."/>
        </authorList>
    </citation>
    <scope>NUCLEOTIDE SEQUENCE [LARGE SCALE GENOMIC DNA]</scope>
</reference>
<name>A0A330L0N7_9BACT</name>
<evidence type="ECO:0000313" key="2">
    <source>
        <dbReference type="Proteomes" id="UP000248168"/>
    </source>
</evidence>
<gene>
    <name evidence="1" type="ORF">NITLEN_10300</name>
</gene>
<dbReference type="Proteomes" id="UP000248168">
    <property type="component" value="Unassembled WGS sequence"/>
</dbReference>
<dbReference type="EMBL" id="OUNR01000001">
    <property type="protein sequence ID" value="SPP63214.1"/>
    <property type="molecule type" value="Genomic_DNA"/>
</dbReference>
<dbReference type="InParanoid" id="A0A330L0N7"/>
<accession>A0A330L0N7</accession>
<keyword evidence="2" id="KW-1185">Reference proteome</keyword>
<protein>
    <submittedName>
        <fullName evidence="1">Uncharacterized protein</fullName>
    </submittedName>
</protein>
<organism evidence="1 2">
    <name type="scientific">Nitrospira lenta</name>
    <dbReference type="NCBI Taxonomy" id="1436998"/>
    <lineage>
        <taxon>Bacteria</taxon>
        <taxon>Pseudomonadati</taxon>
        <taxon>Nitrospirota</taxon>
        <taxon>Nitrospiria</taxon>
        <taxon>Nitrospirales</taxon>
        <taxon>Nitrospiraceae</taxon>
        <taxon>Nitrospira</taxon>
    </lineage>
</organism>
<dbReference type="AlphaFoldDB" id="A0A330L0N7"/>
<proteinExistence type="predicted"/>
<sequence length="130" mass="14505">MPELQRIGQVMEQTIGDSRISLVGSGKILESFTAHRYPARQISLANGLLSQLDHRPRRINSCDATIRQGTGQSNGNIARPAAKIKHMPLGKLREVFSKQLDEALILCGEIRLSIGRGLQRIIHEFRLKNP</sequence>